<keyword evidence="2" id="KW-1277">Toxin-antitoxin system</keyword>
<sequence>MYHNRGDIYFVLYPFDDMEEEKGRPGIILHTREDRSIVIKVTSHDERQYDNKDIIIEHWREAGLKEPSVARCSQFVPLHHDKILSYLGKLHDEDLLNVLEKFYK</sequence>
<keyword evidence="4" id="KW-1185">Reference proteome</keyword>
<reference evidence="4" key="1">
    <citation type="journal article" date="2019" name="Int. J. Syst. Evol. Microbiol.">
        <title>The Global Catalogue of Microorganisms (GCM) 10K type strain sequencing project: providing services to taxonomists for standard genome sequencing and annotation.</title>
        <authorList>
            <consortium name="The Broad Institute Genomics Platform"/>
            <consortium name="The Broad Institute Genome Sequencing Center for Infectious Disease"/>
            <person name="Wu L."/>
            <person name="Ma J."/>
        </authorList>
    </citation>
    <scope>NUCLEOTIDE SEQUENCE [LARGE SCALE GENOMIC DNA]</scope>
    <source>
        <strain evidence="4">KCTC 12907</strain>
    </source>
</reference>
<dbReference type="InterPro" id="IPR003477">
    <property type="entry name" value="PemK-like"/>
</dbReference>
<accession>A0ABW2FG58</accession>
<dbReference type="Proteomes" id="UP001596378">
    <property type="component" value="Unassembled WGS sequence"/>
</dbReference>
<comment type="caution">
    <text evidence="3">The sequence shown here is derived from an EMBL/GenBank/DDBJ whole genome shotgun (WGS) entry which is preliminary data.</text>
</comment>
<dbReference type="EMBL" id="JBHTAI010000014">
    <property type="protein sequence ID" value="MFC7151149.1"/>
    <property type="molecule type" value="Genomic_DNA"/>
</dbReference>
<name>A0ABW2FG58_9BACL</name>
<comment type="similarity">
    <text evidence="1">Belongs to the PemK/MazF family.</text>
</comment>
<dbReference type="Pfam" id="PF02452">
    <property type="entry name" value="PemK_toxin"/>
    <property type="match status" value="1"/>
</dbReference>
<organism evidence="3 4">
    <name type="scientific">Cohnella cellulosilytica</name>
    <dbReference type="NCBI Taxonomy" id="986710"/>
    <lineage>
        <taxon>Bacteria</taxon>
        <taxon>Bacillati</taxon>
        <taxon>Bacillota</taxon>
        <taxon>Bacilli</taxon>
        <taxon>Bacillales</taxon>
        <taxon>Paenibacillaceae</taxon>
        <taxon>Cohnella</taxon>
    </lineage>
</organism>
<dbReference type="Gene3D" id="2.30.30.110">
    <property type="match status" value="1"/>
</dbReference>
<gene>
    <name evidence="3" type="ORF">ACFQMJ_21640</name>
</gene>
<evidence type="ECO:0000256" key="2">
    <source>
        <dbReference type="ARBA" id="ARBA00022649"/>
    </source>
</evidence>
<evidence type="ECO:0000313" key="4">
    <source>
        <dbReference type="Proteomes" id="UP001596378"/>
    </source>
</evidence>
<proteinExistence type="inferred from homology"/>
<dbReference type="InterPro" id="IPR011067">
    <property type="entry name" value="Plasmid_toxin/cell-grow_inhib"/>
</dbReference>
<dbReference type="SUPFAM" id="SSF50118">
    <property type="entry name" value="Cell growth inhibitor/plasmid maintenance toxic component"/>
    <property type="match status" value="1"/>
</dbReference>
<evidence type="ECO:0000256" key="1">
    <source>
        <dbReference type="ARBA" id="ARBA00007521"/>
    </source>
</evidence>
<protein>
    <submittedName>
        <fullName evidence="3">Type II toxin-antitoxin system PemK/MazF family toxin</fullName>
    </submittedName>
</protein>
<evidence type="ECO:0000313" key="3">
    <source>
        <dbReference type="EMBL" id="MFC7151149.1"/>
    </source>
</evidence>
<dbReference type="RefSeq" id="WP_378049565.1">
    <property type="nucleotide sequence ID" value="NZ_JBHMDN010000021.1"/>
</dbReference>